<dbReference type="GO" id="GO:0007420">
    <property type="term" value="P:brain development"/>
    <property type="evidence" value="ECO:0007669"/>
    <property type="project" value="TreeGrafter"/>
</dbReference>
<proteinExistence type="predicted"/>
<feature type="compositionally biased region" description="Polar residues" evidence="2">
    <location>
        <begin position="769"/>
        <end position="782"/>
    </location>
</feature>
<evidence type="ECO:0000256" key="1">
    <source>
        <dbReference type="SAM" id="Coils"/>
    </source>
</evidence>
<dbReference type="FunFam" id="1.10.510.10:FF:000347">
    <property type="entry name" value="Apoptosis associated tyrosine kinase"/>
    <property type="match status" value="1"/>
</dbReference>
<feature type="compositionally biased region" description="Basic and acidic residues" evidence="2">
    <location>
        <begin position="1269"/>
        <end position="1278"/>
    </location>
</feature>
<feature type="coiled-coil region" evidence="1">
    <location>
        <begin position="1045"/>
        <end position="1089"/>
    </location>
</feature>
<dbReference type="GO" id="GO:0004713">
    <property type="term" value="F:protein tyrosine kinase activity"/>
    <property type="evidence" value="ECO:0007669"/>
    <property type="project" value="TreeGrafter"/>
</dbReference>
<gene>
    <name evidence="4" type="ORF">SKAU_G00029910</name>
</gene>
<dbReference type="PRINTS" id="PR00109">
    <property type="entry name" value="TYRKINASE"/>
</dbReference>
<feature type="region of interest" description="Disordered" evidence="2">
    <location>
        <begin position="1248"/>
        <end position="1339"/>
    </location>
</feature>
<feature type="region of interest" description="Disordered" evidence="2">
    <location>
        <begin position="973"/>
        <end position="1041"/>
    </location>
</feature>
<dbReference type="SUPFAM" id="SSF56112">
    <property type="entry name" value="Protein kinase-like (PK-like)"/>
    <property type="match status" value="1"/>
</dbReference>
<feature type="compositionally biased region" description="Basic and acidic residues" evidence="2">
    <location>
        <begin position="890"/>
        <end position="899"/>
    </location>
</feature>
<reference evidence="4" key="1">
    <citation type="journal article" date="2023" name="Science">
        <title>Genome structures resolve the early diversification of teleost fishes.</title>
        <authorList>
            <person name="Parey E."/>
            <person name="Louis A."/>
            <person name="Montfort J."/>
            <person name="Bouchez O."/>
            <person name="Roques C."/>
            <person name="Iampietro C."/>
            <person name="Lluch J."/>
            <person name="Castinel A."/>
            <person name="Donnadieu C."/>
            <person name="Desvignes T."/>
            <person name="Floi Bucao C."/>
            <person name="Jouanno E."/>
            <person name="Wen M."/>
            <person name="Mejri S."/>
            <person name="Dirks R."/>
            <person name="Jansen H."/>
            <person name="Henkel C."/>
            <person name="Chen W.J."/>
            <person name="Zahm M."/>
            <person name="Cabau C."/>
            <person name="Klopp C."/>
            <person name="Thompson A.W."/>
            <person name="Robinson-Rechavi M."/>
            <person name="Braasch I."/>
            <person name="Lecointre G."/>
            <person name="Bobe J."/>
            <person name="Postlethwait J.H."/>
            <person name="Berthelot C."/>
            <person name="Roest Crollius H."/>
            <person name="Guiguen Y."/>
        </authorList>
    </citation>
    <scope>NUCLEOTIDE SEQUENCE</scope>
    <source>
        <strain evidence="4">WJC10195</strain>
    </source>
</reference>
<dbReference type="InterPro" id="IPR001245">
    <property type="entry name" value="Ser-Thr/Tyr_kinase_cat_dom"/>
</dbReference>
<feature type="region of interest" description="Disordered" evidence="2">
    <location>
        <begin position="760"/>
        <end position="782"/>
    </location>
</feature>
<dbReference type="Gene3D" id="1.10.510.10">
    <property type="entry name" value="Transferase(Phosphotransferase) domain 1"/>
    <property type="match status" value="1"/>
</dbReference>
<dbReference type="PANTHER" id="PTHR24417:SF0">
    <property type="entry name" value="SERINE_THREONINE-PROTEIN KINASE LMTK1"/>
    <property type="match status" value="1"/>
</dbReference>
<feature type="compositionally biased region" description="Basic and acidic residues" evidence="2">
    <location>
        <begin position="974"/>
        <end position="990"/>
    </location>
</feature>
<dbReference type="GO" id="GO:0005524">
    <property type="term" value="F:ATP binding"/>
    <property type="evidence" value="ECO:0007669"/>
    <property type="project" value="InterPro"/>
</dbReference>
<dbReference type="EMBL" id="JAINUF010000001">
    <property type="protein sequence ID" value="KAJ8382213.1"/>
    <property type="molecule type" value="Genomic_DNA"/>
</dbReference>
<feature type="compositionally biased region" description="Acidic residues" evidence="2">
    <location>
        <begin position="1303"/>
        <end position="1315"/>
    </location>
</feature>
<dbReference type="OrthoDB" id="5973359at2759"/>
<protein>
    <recommendedName>
        <fullName evidence="3">Protein kinase domain-containing protein</fullName>
    </recommendedName>
</protein>
<feature type="compositionally biased region" description="Acidic residues" evidence="2">
    <location>
        <begin position="1325"/>
        <end position="1334"/>
    </location>
</feature>
<feature type="compositionally biased region" description="Low complexity" evidence="2">
    <location>
        <begin position="992"/>
        <end position="1024"/>
    </location>
</feature>
<feature type="compositionally biased region" description="Low complexity" evidence="2">
    <location>
        <begin position="849"/>
        <end position="861"/>
    </location>
</feature>
<comment type="caution">
    <text evidence="4">The sequence shown here is derived from an EMBL/GenBank/DDBJ whole genome shotgun (WGS) entry which is preliminary data.</text>
</comment>
<dbReference type="InterPro" id="IPR000719">
    <property type="entry name" value="Prot_kinase_dom"/>
</dbReference>
<dbReference type="PROSITE" id="PS50011">
    <property type="entry name" value="PROTEIN_KINASE_DOM"/>
    <property type="match status" value="1"/>
</dbReference>
<feature type="region of interest" description="Disordered" evidence="2">
    <location>
        <begin position="1389"/>
        <end position="1438"/>
    </location>
</feature>
<organism evidence="4 5">
    <name type="scientific">Synaphobranchus kaupii</name>
    <name type="common">Kaup's arrowtooth eel</name>
    <dbReference type="NCBI Taxonomy" id="118154"/>
    <lineage>
        <taxon>Eukaryota</taxon>
        <taxon>Metazoa</taxon>
        <taxon>Chordata</taxon>
        <taxon>Craniata</taxon>
        <taxon>Vertebrata</taxon>
        <taxon>Euteleostomi</taxon>
        <taxon>Actinopterygii</taxon>
        <taxon>Neopterygii</taxon>
        <taxon>Teleostei</taxon>
        <taxon>Anguilliformes</taxon>
        <taxon>Synaphobranchidae</taxon>
        <taxon>Synaphobranchus</taxon>
    </lineage>
</organism>
<dbReference type="InterPro" id="IPR011009">
    <property type="entry name" value="Kinase-like_dom_sf"/>
</dbReference>
<feature type="region of interest" description="Disordered" evidence="2">
    <location>
        <begin position="811"/>
        <end position="930"/>
    </location>
</feature>
<dbReference type="InterPro" id="IPR008266">
    <property type="entry name" value="Tyr_kinase_AS"/>
</dbReference>
<sequence length="1491" mass="164212">MCSVLYKVLLGEVSSSLDSSQVVVKELRSSASVQDQIHFLEEAQPYRALQHPALLQCLAQCSEATPYLLIMEFCPLGDLKGYLRSCRAADSMTPDPYILLRMACEISSGLQHLHKHNFIHSDLALRNCLLTSDLTVKIGDYGLSQSKYKDDYFVTPDQLWVPLRWIGPELIDEVHGNLLLVDQTKPSNIWSLGVTMWEVLELGKQPYRHYTDQQVLTCALKEQHLKLPKPLLELPMTERWYEVMQFCWLPPEQRPNAEEVHLLVTYLCAKGVSEAEDEFEKRWNSLRPNGGHAPTALAPPSASSFPLLQHFPPHPEPGDDILTVTETSRGLNFEYQWEQARPKPPRSASGQGSYRDAFYPPPAPSGLTLGMSPSYYEPKQLPPANVLTAPSPTLSSEYYIRIEGHGLDYPVCPYSPEYQGSSGSASFLTGSGDSGDCLVCPALPRPDSYWSADFHKAADYDWDGSPALSLTTEPLLGIEPCSSPSHPWEIGPAHPCSSPAHSTRLWETGRYVSYKDRDGGYYYEPPPSLEVEPYLSEPPQESWGSRSLRQALGELENPLGISPSVCSPNQGYSSAPYLQGKSTAGGRYFDVMEPLRNTMPRMARGGTHHHINPHLFTPPGWASNRSSNNNSLQSRCRPAAMRHFHYTMPSTYVEDSWLMTEPAEGLSCYGQDDNPLLPPKERHAYIYLCPAGEGEADTPRLRTEEGPQFIDPLTGVMVRSYAARHREREKSLPPVTRGGAAGLGGEVGGVALKAEAWRRHPGAPEEPASVSSHAADSGMEQGSSSISLVDIYDCSDDDDITDITSGVFVDCPTGGSDSGERGTPDLSPTLKQAGTPDSIDSIDVPPSPALHSPSPAAFSPPSSAPFHPPSPPKALDSGYDTENNESPEFVLKEPHDLRDSGGSIPPSGNLTPSGEADEAPPPVAVLSGLSENMPYRDSAYFSDCDAEGERAMQEQGAEPLRIMATEEICPLLAKQEEEIPPEIRAEHRGEGSSSQSSAPSVSSQPTASLAFESTSEESSAAILLDNKEEEESNKALPEVEEVGQVKEVKDEKELEEVEEEEIVKEVEEVAEVEEKVMQVNEEAGEVRVEVDVVRDMKEEEGVQEEVEVVKDKEGAEEIKQEEKEIEVEVMTEVNVVKEVMEEVVKEVEEEVAVVKDMKERAEKIKQEEKEIEVEVMTEVNVVKEVMEEVVKEVEEEVEVVKDMKERAEKIKQEEKEIEVDVMTEVNVVKEVMEEVVKEVEVVKDMKERAEEIGEKEEEQEVEVMTEVNVLKEGEEKDSSPGGVTEEVSGPQEPVLGGRASPGEEGDSEDSEESDEEVRSNSVQEQSEEDSEEESQVVPLVVSDGSNACLLRSLLRASLSPTQERKAKVVSFFHDVTIYLFDQESPTRELVQQDLSMGAEPGGRGSDGLAAPPAQERVSDDSSDGNLSEESAGFEWEDDFPLLSSPSLMTSSSEAQPTVQFSRFSVSRFSITHVTDSDMDSAGGSSEDGERE</sequence>
<feature type="region of interest" description="Disordered" evidence="2">
    <location>
        <begin position="1472"/>
        <end position="1491"/>
    </location>
</feature>
<evidence type="ECO:0000256" key="2">
    <source>
        <dbReference type="SAM" id="MobiDB-lite"/>
    </source>
</evidence>
<evidence type="ECO:0000313" key="5">
    <source>
        <dbReference type="Proteomes" id="UP001152622"/>
    </source>
</evidence>
<feature type="compositionally biased region" description="Pro residues" evidence="2">
    <location>
        <begin position="862"/>
        <end position="872"/>
    </location>
</feature>
<accession>A0A9Q1JE00</accession>
<feature type="compositionally biased region" description="Acidic residues" evidence="2">
    <location>
        <begin position="1253"/>
        <end position="1263"/>
    </location>
</feature>
<dbReference type="Proteomes" id="UP001152622">
    <property type="component" value="Chromosome 1"/>
</dbReference>
<evidence type="ECO:0000313" key="4">
    <source>
        <dbReference type="EMBL" id="KAJ8382213.1"/>
    </source>
</evidence>
<keyword evidence="5" id="KW-1185">Reference proteome</keyword>
<feature type="domain" description="Protein kinase" evidence="3">
    <location>
        <begin position="1"/>
        <end position="264"/>
    </location>
</feature>
<dbReference type="PANTHER" id="PTHR24417">
    <property type="entry name" value="SERINE/THREONINE-PROTEIN KINASE LMTK1"/>
    <property type="match status" value="1"/>
</dbReference>
<name>A0A9Q1JE00_SYNKA</name>
<evidence type="ECO:0000259" key="3">
    <source>
        <dbReference type="PROSITE" id="PS50011"/>
    </source>
</evidence>
<dbReference type="Pfam" id="PF07714">
    <property type="entry name" value="PK_Tyr_Ser-Thr"/>
    <property type="match status" value="1"/>
</dbReference>
<keyword evidence="1" id="KW-0175">Coiled coil</keyword>
<dbReference type="PROSITE" id="PS00109">
    <property type="entry name" value="PROTEIN_KINASE_TYR"/>
    <property type="match status" value="1"/>
</dbReference>